<protein>
    <submittedName>
        <fullName evidence="2">Uncharacterized protein</fullName>
    </submittedName>
</protein>
<dbReference type="GeneID" id="92510190"/>
<comment type="caution">
    <text evidence="2">The sequence shown here is derived from an EMBL/GenBank/DDBJ whole genome shotgun (WGS) entry which is preliminary data.</text>
</comment>
<name>A0A836FY23_9TRYP</name>
<keyword evidence="1" id="KW-0732">Signal</keyword>
<reference evidence="2 3" key="1">
    <citation type="submission" date="2021-03" db="EMBL/GenBank/DDBJ databases">
        <title>Leishmania (Mundinia) martiniquensis Genome sequencing and assembly.</title>
        <authorList>
            <person name="Almutairi H."/>
            <person name="Gatherer D."/>
        </authorList>
    </citation>
    <scope>NUCLEOTIDE SEQUENCE [LARGE SCALE GENOMIC DNA]</scope>
    <source>
        <strain evidence="2">LSCM1</strain>
    </source>
</reference>
<feature type="signal peptide" evidence="1">
    <location>
        <begin position="1"/>
        <end position="23"/>
    </location>
</feature>
<dbReference type="KEGG" id="lmat:92510190"/>
<organism evidence="2 3">
    <name type="scientific">Leishmania martiniquensis</name>
    <dbReference type="NCBI Taxonomy" id="1580590"/>
    <lineage>
        <taxon>Eukaryota</taxon>
        <taxon>Discoba</taxon>
        <taxon>Euglenozoa</taxon>
        <taxon>Kinetoplastea</taxon>
        <taxon>Metakinetoplastina</taxon>
        <taxon>Trypanosomatida</taxon>
        <taxon>Trypanosomatidae</taxon>
        <taxon>Leishmaniinae</taxon>
        <taxon>Leishmania</taxon>
    </lineage>
</organism>
<keyword evidence="3" id="KW-1185">Reference proteome</keyword>
<dbReference type="Proteomes" id="UP000673552">
    <property type="component" value="Chromosome 36"/>
</dbReference>
<sequence>MPQLQARTCALVLVLLCITSVQGSSELLHGTWDAITLVPGRGTVPPNYQLTVEPEKWTVRERYAGRFSRFLDYAAERVGLVYASVPSDEHALCHMPSALTLMLAAARSDDGMRVECQTVWFTSSSLSSLGKDGLLHRRFDPAEQLYSADMGGCLPTPWRVREFYVAKMADDVFVFTGALVNNVSDTKGSCNVHLELKRRPIVPARESSPASMYAPIMMLLVVVAMRLLPRYVLTRRGQLDKASYRHKNPASLTPAQRLQLLRQQREIIEKMKAEDRADTSNRIGA</sequence>
<dbReference type="OrthoDB" id="271989at2759"/>
<evidence type="ECO:0000256" key="1">
    <source>
        <dbReference type="SAM" id="SignalP"/>
    </source>
</evidence>
<gene>
    <name evidence="2" type="ORF">LSCM1_00017</name>
</gene>
<dbReference type="AlphaFoldDB" id="A0A836FY23"/>
<feature type="chain" id="PRO_5032728213" evidence="1">
    <location>
        <begin position="24"/>
        <end position="285"/>
    </location>
</feature>
<evidence type="ECO:0000313" key="2">
    <source>
        <dbReference type="EMBL" id="KAG5463846.1"/>
    </source>
</evidence>
<proteinExistence type="predicted"/>
<evidence type="ECO:0000313" key="3">
    <source>
        <dbReference type="Proteomes" id="UP000673552"/>
    </source>
</evidence>
<dbReference type="EMBL" id="JAFEUZ010000036">
    <property type="protein sequence ID" value="KAG5463846.1"/>
    <property type="molecule type" value="Genomic_DNA"/>
</dbReference>
<accession>A0A836FY23</accession>
<dbReference type="RefSeq" id="XP_067173783.1">
    <property type="nucleotide sequence ID" value="XM_067317678.1"/>
</dbReference>